<organism evidence="1">
    <name type="scientific">Tanacetum cinerariifolium</name>
    <name type="common">Dalmatian daisy</name>
    <name type="synonym">Chrysanthemum cinerariifolium</name>
    <dbReference type="NCBI Taxonomy" id="118510"/>
    <lineage>
        <taxon>Eukaryota</taxon>
        <taxon>Viridiplantae</taxon>
        <taxon>Streptophyta</taxon>
        <taxon>Embryophyta</taxon>
        <taxon>Tracheophyta</taxon>
        <taxon>Spermatophyta</taxon>
        <taxon>Magnoliopsida</taxon>
        <taxon>eudicotyledons</taxon>
        <taxon>Gunneridae</taxon>
        <taxon>Pentapetalae</taxon>
        <taxon>asterids</taxon>
        <taxon>campanulids</taxon>
        <taxon>Asterales</taxon>
        <taxon>Asteraceae</taxon>
        <taxon>Asteroideae</taxon>
        <taxon>Anthemideae</taxon>
        <taxon>Anthemidinae</taxon>
        <taxon>Tanacetum</taxon>
    </lineage>
</organism>
<name>A0A699WDD6_TANCI</name>
<proteinExistence type="predicted"/>
<accession>A0A699WDD6</accession>
<comment type="caution">
    <text evidence="1">The sequence shown here is derived from an EMBL/GenBank/DDBJ whole genome shotgun (WGS) entry which is preliminary data.</text>
</comment>
<dbReference type="CDD" id="cd09272">
    <property type="entry name" value="RNase_HI_RT_Ty1"/>
    <property type="match status" value="1"/>
</dbReference>
<feature type="non-terminal residue" evidence="1">
    <location>
        <position position="1"/>
    </location>
</feature>
<evidence type="ECO:0000313" key="1">
    <source>
        <dbReference type="EMBL" id="GFD42364.1"/>
    </source>
</evidence>
<reference evidence="1" key="1">
    <citation type="journal article" date="2019" name="Sci. Rep.">
        <title>Draft genome of Tanacetum cinerariifolium, the natural source of mosquito coil.</title>
        <authorList>
            <person name="Yamashiro T."/>
            <person name="Shiraishi A."/>
            <person name="Satake H."/>
            <person name="Nakayama K."/>
        </authorList>
    </citation>
    <scope>NUCLEOTIDE SEQUENCE</scope>
</reference>
<gene>
    <name evidence="1" type="ORF">Tci_914333</name>
</gene>
<protein>
    <submittedName>
        <fullName evidence="1">Uncharacterized protein</fullName>
    </submittedName>
</protein>
<dbReference type="EMBL" id="BKCJ011572418">
    <property type="protein sequence ID" value="GFD42364.1"/>
    <property type="molecule type" value="Genomic_DNA"/>
</dbReference>
<sequence>KQSIFATSSAEAEYIAAFDASKEAVWDRKFISGLGVVSTIEEPIIHYLREIIEYGDIKLEKVRTDDNLADPLTKALAM</sequence>
<dbReference type="AlphaFoldDB" id="A0A699WDD6"/>